<evidence type="ECO:0000313" key="4">
    <source>
        <dbReference type="Proteomes" id="UP000221165"/>
    </source>
</evidence>
<feature type="compositionally biased region" description="Basic and acidic residues" evidence="2">
    <location>
        <begin position="1743"/>
        <end position="1754"/>
    </location>
</feature>
<keyword evidence="1" id="KW-0175">Coiled coil</keyword>
<dbReference type="OrthoDB" id="332577at2759"/>
<keyword evidence="4" id="KW-1185">Reference proteome</keyword>
<organism evidence="3 4">
    <name type="scientific">Cystoisospora suis</name>
    <dbReference type="NCBI Taxonomy" id="483139"/>
    <lineage>
        <taxon>Eukaryota</taxon>
        <taxon>Sar</taxon>
        <taxon>Alveolata</taxon>
        <taxon>Apicomplexa</taxon>
        <taxon>Conoidasida</taxon>
        <taxon>Coccidia</taxon>
        <taxon>Eucoccidiorida</taxon>
        <taxon>Eimeriorina</taxon>
        <taxon>Sarcocystidae</taxon>
        <taxon>Cystoisospora</taxon>
    </lineage>
</organism>
<feature type="region of interest" description="Disordered" evidence="2">
    <location>
        <begin position="867"/>
        <end position="911"/>
    </location>
</feature>
<name>A0A2C6KPI6_9APIC</name>
<feature type="region of interest" description="Disordered" evidence="2">
    <location>
        <begin position="357"/>
        <end position="492"/>
    </location>
</feature>
<dbReference type="InterPro" id="IPR043136">
    <property type="entry name" value="B30.2/SPRY_sf"/>
</dbReference>
<protein>
    <submittedName>
        <fullName evidence="3">Transmembrane protein</fullName>
    </submittedName>
</protein>
<dbReference type="Proteomes" id="UP000221165">
    <property type="component" value="Unassembled WGS sequence"/>
</dbReference>
<evidence type="ECO:0000256" key="1">
    <source>
        <dbReference type="SAM" id="Coils"/>
    </source>
</evidence>
<feature type="region of interest" description="Disordered" evidence="2">
    <location>
        <begin position="1498"/>
        <end position="1546"/>
    </location>
</feature>
<keyword evidence="3" id="KW-0472">Membrane</keyword>
<accession>A0A2C6KPI6</accession>
<dbReference type="RefSeq" id="XP_067920011.1">
    <property type="nucleotide sequence ID" value="XM_068068015.1"/>
</dbReference>
<dbReference type="Gene3D" id="2.60.120.920">
    <property type="match status" value="1"/>
</dbReference>
<feature type="compositionally biased region" description="Low complexity" evidence="2">
    <location>
        <begin position="631"/>
        <end position="649"/>
    </location>
</feature>
<sequence>MFRVSSGSSLQQSHISQRSPASATAAGTLLSSAYSFPTTTVSASVVSASESASSPLPGNEHSNGTPLTSEEASVVPPFSAEPHLLSQSGVASEGAPSQQPSTTPVTGSSSSSLSVSSPWNSESFCYTSATHSSVSPSCTQLPSRASLDGVALMRDRTGSSFFRYGGLRLVDWSGGEPEQLQQIQSKAGEVFFTHKSNCIAKSNHVKSHSHDEQEKNSAKLLRRRVLPCTLTDRDATLNACISGGSGPALCQLQQQLKHLSGGDGEGISPKPWVDYCLRKKSSRGDARSLEKTGTCCMRSAKSASHCKSSCVNGRGSLDNNVDGACAKNEKELHVEGRDPSIEPTTSHLKVEDTLRQEVDQQKGGGVEAYSGRVGGGGRVSGGSGHDHCLGQQDAPSFSHNGTADVVSHETPDSLHRSSPIEKGISDHRVSGSSVNKGVKRKGAGVDGDEASFGSGTKRRQGEDEDDERVLCSRTTHANPPSDEEEKEKEAEEEITEMNFVRRFLAVSATPEDLPSCPVLSTTQGDGISLLLGGARGTVGVCEGGRFRWEVKILDIARNGLDSGGGGSMDFSSGTNRSGSEGGRVLSIPSLSEGRHSGGANGLPLNDGISPPVREGTNVTTSSEHQAPNGESTSVTTNNTATTTSRTGLSSILPPSHRFIFASSPTYSFQRTFGEGLVRVGFCTAEDSLFLGDSVTSLGIDSDGYVVHAGEVLRQETPEEEDSLQRGAGLWDAFLSAKSSIHSSPNCGHLPSGGGPFPSPQQEGTGGEGEIGGASYFPSDGGEIAQGGGGQETLPSCPPTTASFPLPGPPALPGGVFFSKENRLCRPYLRAGDVLTVILNMRKEEWREDGLCKACGGVRVWKGDVVSENDRESMGQTEKKEGEKAQIGRNGAEGGDDEKKKKRRKKRGGGGHAYYTIDETLGTIEKQGNLKKEADKADHNTTMKTKRKPACSCWSVSFFCNGERLLAPVKLPEECRGQVLFPCINLRCATVLVNFGCVPSFCSLPFACPMLQDHSFSSSCHSPSVSLSPHQLNFIPSQEELESPSGTPAEAEVTVCVGLPGMGVFDFLDEWKTGRERKRGRPIFEISARTIAQWAQYSLSHGVRGPKCPLNHGGSRSTFRALEDSCGGADNSHSNLNGSSTSCSTSAGAMTTGPSQRKCCRCYEEGSASTRAAAVIADLSAGNATYSSSYRGGGWRGGRDEDLVVESSSLGLGIPGLDDVASLKRSLEAIAASCRRADFVIVSLLANLREGHRRKLLALFSAPWFSCRCLLVVGPPPLNFLTRMQQKLHMDQPRLHFVIQQLQKRYAQAEEARDTSTCQAIEADLRRFQKSLEDALQVHPPETFDPAQPWINPLVDDVPLRQITSRLDQLSIPSQAEGFNEIEVAWRSSLKDVSDNFFTWKDRMMKRRYDRDLKPPPWMAAQLRNWDDKKNTLRQHQRAVATRYARALRYLDASSTVMPTDFDFGYADLNHVIKEGGDKEGGNNSVNKLLQALKSVEQHEEETRAWPSSDASLASSASSSDANYGHSGSFGESGAAEAVPNEPGSLEERRLEVERAADQEINAYGLNVEWGASNQHYSEGAWLPVVCYVGPAAQVPSASPSAGVGESPFSIAMAGGSLGAAGLPCDWGGPAGVAAAAAMGFGSSSTDGYRTDSEQGTSLTHHLQSQSSGSVQCTTAEADSVSAGSNAASTQSSAGGQGGQVADYKGEEGHSHHLVSTPAETAARAALAAKAMLAASLSQNNDGGSRKREKGREEGTDSSGSKKGGGEASSVTSSPVITAKSEASLAELGGGGGTNEENQTKNKETLEQSVLDSIVREHTLRMDHVNKAVALSQASGTPGSNTSAGAAAVAAAAMLSPNVTVLGSSNGNEHGLLQCAGNGQKRSERFSSAYRRCFPLMDAFLSSFISSTRTGNFLRLA</sequence>
<keyword evidence="3" id="KW-0812">Transmembrane</keyword>
<feature type="region of interest" description="Disordered" evidence="2">
    <location>
        <begin position="46"/>
        <end position="75"/>
    </location>
</feature>
<reference evidence="3 4" key="1">
    <citation type="journal article" date="2017" name="Int. J. Parasitol.">
        <title>The genome of the protozoan parasite Cystoisospora suis and a reverse vaccinology approach to identify vaccine candidates.</title>
        <authorList>
            <person name="Palmieri N."/>
            <person name="Shrestha A."/>
            <person name="Ruttkowski B."/>
            <person name="Beck T."/>
            <person name="Vogl C."/>
            <person name="Tomley F."/>
            <person name="Blake D.P."/>
            <person name="Joachim A."/>
        </authorList>
    </citation>
    <scope>NUCLEOTIDE SEQUENCE [LARGE SCALE GENOMIC DNA]</scope>
    <source>
        <strain evidence="3 4">Wien I</strain>
    </source>
</reference>
<evidence type="ECO:0000313" key="3">
    <source>
        <dbReference type="EMBL" id="PHJ18303.1"/>
    </source>
</evidence>
<feature type="region of interest" description="Disordered" evidence="2">
    <location>
        <begin position="87"/>
        <end position="113"/>
    </location>
</feature>
<feature type="compositionally biased region" description="Polar residues" evidence="2">
    <location>
        <begin position="60"/>
        <end position="71"/>
    </location>
</feature>
<feature type="region of interest" description="Disordered" evidence="2">
    <location>
        <begin position="1"/>
        <end position="24"/>
    </location>
</feature>
<feature type="compositionally biased region" description="Low complexity" evidence="2">
    <location>
        <begin position="1507"/>
        <end position="1521"/>
    </location>
</feature>
<feature type="compositionally biased region" description="Polar residues" evidence="2">
    <location>
        <begin position="1643"/>
        <end position="1676"/>
    </location>
</feature>
<feature type="compositionally biased region" description="Low complexity" evidence="2">
    <location>
        <begin position="1681"/>
        <end position="1693"/>
    </location>
</feature>
<gene>
    <name evidence="3" type="ORF">CSUI_007872</name>
</gene>
<proteinExistence type="predicted"/>
<feature type="region of interest" description="Disordered" evidence="2">
    <location>
        <begin position="559"/>
        <end position="649"/>
    </location>
</feature>
<dbReference type="GeneID" id="94431226"/>
<dbReference type="EMBL" id="MIGC01004233">
    <property type="protein sequence ID" value="PHJ18303.1"/>
    <property type="molecule type" value="Genomic_DNA"/>
</dbReference>
<feature type="compositionally biased region" description="Basic and acidic residues" evidence="2">
    <location>
        <begin position="406"/>
        <end position="429"/>
    </location>
</feature>
<evidence type="ECO:0000256" key="2">
    <source>
        <dbReference type="SAM" id="MobiDB-lite"/>
    </source>
</evidence>
<feature type="compositionally biased region" description="Acidic residues" evidence="2">
    <location>
        <begin position="481"/>
        <end position="492"/>
    </location>
</feature>
<feature type="compositionally biased region" description="Basic and acidic residues" evidence="2">
    <location>
        <begin position="867"/>
        <end position="885"/>
    </location>
</feature>
<feature type="region of interest" description="Disordered" evidence="2">
    <location>
        <begin position="1736"/>
        <end position="1805"/>
    </location>
</feature>
<feature type="compositionally biased region" description="Polar residues" evidence="2">
    <location>
        <begin position="616"/>
        <end position="630"/>
    </location>
</feature>
<feature type="region of interest" description="Disordered" evidence="2">
    <location>
        <begin position="744"/>
        <end position="805"/>
    </location>
</feature>
<comment type="caution">
    <text evidence="3">The sequence shown here is derived from an EMBL/GenBank/DDBJ whole genome shotgun (WGS) entry which is preliminary data.</text>
</comment>
<feature type="region of interest" description="Disordered" evidence="2">
    <location>
        <begin position="1643"/>
        <end position="1713"/>
    </location>
</feature>
<feature type="coiled-coil region" evidence="1">
    <location>
        <begin position="1298"/>
        <end position="1337"/>
    </location>
</feature>
<dbReference type="VEuPathDB" id="ToxoDB:CSUI_007872"/>
<feature type="compositionally biased region" description="Low complexity" evidence="2">
    <location>
        <begin position="96"/>
        <end position="113"/>
    </location>
</feature>
<feature type="compositionally biased region" description="Gly residues" evidence="2">
    <location>
        <begin position="362"/>
        <end position="383"/>
    </location>
</feature>
<feature type="compositionally biased region" description="Basic residues" evidence="2">
    <location>
        <begin position="899"/>
        <end position="908"/>
    </location>
</feature>